<dbReference type="Proteomes" id="UP000187455">
    <property type="component" value="Unassembled WGS sequence"/>
</dbReference>
<evidence type="ECO:0000256" key="1">
    <source>
        <dbReference type="SAM" id="MobiDB-lite"/>
    </source>
</evidence>
<feature type="compositionally biased region" description="Acidic residues" evidence="1">
    <location>
        <begin position="46"/>
        <end position="57"/>
    </location>
</feature>
<keyword evidence="2" id="KW-1133">Transmembrane helix</keyword>
<dbReference type="EMBL" id="LSSL01000372">
    <property type="protein sequence ID" value="OLY84752.1"/>
    <property type="molecule type" value="Genomic_DNA"/>
</dbReference>
<evidence type="ECO:0000256" key="2">
    <source>
        <dbReference type="SAM" id="Phobius"/>
    </source>
</evidence>
<dbReference type="AlphaFoldDB" id="A0A1R0H6B3"/>
<feature type="transmembrane region" description="Helical" evidence="2">
    <location>
        <begin position="21"/>
        <end position="40"/>
    </location>
</feature>
<evidence type="ECO:0000313" key="4">
    <source>
        <dbReference type="Proteomes" id="UP000187455"/>
    </source>
</evidence>
<proteinExistence type="predicted"/>
<evidence type="ECO:0000313" key="3">
    <source>
        <dbReference type="EMBL" id="OLY84752.1"/>
    </source>
</evidence>
<feature type="region of interest" description="Disordered" evidence="1">
    <location>
        <begin position="46"/>
        <end position="87"/>
    </location>
</feature>
<protein>
    <submittedName>
        <fullName evidence="3">Uncharacterized protein</fullName>
    </submittedName>
</protein>
<comment type="caution">
    <text evidence="3">The sequence shown here is derived from an EMBL/GenBank/DDBJ whole genome shotgun (WGS) entry which is preliminary data.</text>
</comment>
<organism evidence="3 4">
    <name type="scientific">Smittium mucronatum</name>
    <dbReference type="NCBI Taxonomy" id="133383"/>
    <lineage>
        <taxon>Eukaryota</taxon>
        <taxon>Fungi</taxon>
        <taxon>Fungi incertae sedis</taxon>
        <taxon>Zoopagomycota</taxon>
        <taxon>Kickxellomycotina</taxon>
        <taxon>Harpellomycetes</taxon>
        <taxon>Harpellales</taxon>
        <taxon>Legeriomycetaceae</taxon>
        <taxon>Smittium</taxon>
    </lineage>
</organism>
<keyword evidence="2" id="KW-0472">Membrane</keyword>
<name>A0A1R0H6B3_9FUNG</name>
<keyword evidence="4" id="KW-1185">Reference proteome</keyword>
<gene>
    <name evidence="3" type="ORF">AYI68_g1077</name>
</gene>
<feature type="compositionally biased region" description="Low complexity" evidence="1">
    <location>
        <begin position="74"/>
        <end position="84"/>
    </location>
</feature>
<reference evidence="3 4" key="1">
    <citation type="journal article" date="2016" name="Mol. Biol. Evol.">
        <title>Genome-Wide Survey of Gut Fungi (Harpellales) Reveals the First Horizontally Transferred Ubiquitin Gene from a Mosquito Host.</title>
        <authorList>
            <person name="Wang Y."/>
            <person name="White M.M."/>
            <person name="Kvist S."/>
            <person name="Moncalvo J.M."/>
        </authorList>
    </citation>
    <scope>NUCLEOTIDE SEQUENCE [LARGE SCALE GENOMIC DNA]</scope>
    <source>
        <strain evidence="3 4">ALG-7-W6</strain>
    </source>
</reference>
<sequence>MGCENFRASLYKRFGRNRTHIAILGIAAIIGITFFITSNLNAFGDEGDTDKDAEDPSQEPRNGGPRHVDESSKNDSSSSHNSTNQAEGSIISMSAKNLLLVTSYVNEEFLVKIMPSSYDLILKLTSKYQPILLIYMKSESEKTSIIHSLVESGILAKENHPFITVSSETTSRLEIDPVGKSSEELRVSSEASYVKISSGSNSESEGFVTGHNFDASHQSLNVAGLTNRSSSSGLGIKSDSSDSLLDSEIIEWISENGLNSTSNDLIAGGIFINSPSDNFSEAGFNSMSTNTNLIPGSPITFYNDSKPALLNQSQVLFYSSDEGKFHIIKHLAEHPHFKPLSLGDSNSILLNDTTQNLESSSEQSLSGYYIGHIDNNSEMCSRLSAFLPRVLHLEDLAEISSNSTFPL</sequence>
<accession>A0A1R0H6B3</accession>
<keyword evidence="2" id="KW-0812">Transmembrane</keyword>
<dbReference type="OrthoDB" id="5584792at2759"/>